<dbReference type="PANTHER" id="PTHR43022">
    <property type="entry name" value="PROTEIN SMF"/>
    <property type="match status" value="1"/>
</dbReference>
<evidence type="ECO:0000313" key="5">
    <source>
        <dbReference type="Proteomes" id="UP000013893"/>
    </source>
</evidence>
<dbReference type="OrthoDB" id="9785707at2"/>
<dbReference type="Proteomes" id="UP000013893">
    <property type="component" value="Chromosome"/>
</dbReference>
<dbReference type="KEGG" id="saal:L336_0821"/>
<accession>R4PLM1</accession>
<dbReference type="EMBL" id="CP005957">
    <property type="protein sequence ID" value="AGL62523.1"/>
    <property type="molecule type" value="Genomic_DNA"/>
</dbReference>
<protein>
    <submittedName>
        <fullName evidence="4">Uncharacterized protein</fullName>
    </submittedName>
</protein>
<dbReference type="HOGENOM" id="CLU_029601_0_4_0"/>
<keyword evidence="5" id="KW-1185">Reference proteome</keyword>
<dbReference type="InterPro" id="IPR003488">
    <property type="entry name" value="DprA"/>
</dbReference>
<dbReference type="InterPro" id="IPR041614">
    <property type="entry name" value="DprA_WH"/>
</dbReference>
<dbReference type="NCBIfam" id="TIGR00732">
    <property type="entry name" value="dprA"/>
    <property type="match status" value="1"/>
</dbReference>
<comment type="similarity">
    <text evidence="1">Belongs to the DprA/Smf family.</text>
</comment>
<feature type="domain" description="DprA winged helix" evidence="3">
    <location>
        <begin position="231"/>
        <end position="279"/>
    </location>
</feature>
<feature type="domain" description="Smf/DprA SLOG" evidence="2">
    <location>
        <begin position="6"/>
        <end position="214"/>
    </location>
</feature>
<evidence type="ECO:0000259" key="2">
    <source>
        <dbReference type="Pfam" id="PF02481"/>
    </source>
</evidence>
<reference evidence="4 5" key="1">
    <citation type="journal article" date="2013" name="Nat. Biotechnol.">
        <title>Genome sequences of rare, uncultured bacteria obtained by differential coverage binning of multiple metagenomes.</title>
        <authorList>
            <person name="Albertsen M."/>
            <person name="Hugenholtz P."/>
            <person name="Skarshewski A."/>
            <person name="Nielsen K.L."/>
            <person name="Tyson G.W."/>
            <person name="Nielsen P.H."/>
        </authorList>
    </citation>
    <scope>NUCLEOTIDE SEQUENCE [LARGE SCALE GENOMIC DNA]</scope>
    <source>
        <strain evidence="4">TM71</strain>
    </source>
</reference>
<sequence length="286" mass="30189">MLKINVLSPQEHPYLKILSSIAKCPNTLHFVGTLPAERQVTLAVVGTRKPTTYGKEVTSRIVAELAQKGVVIVSGLALGIDAIAHGAALEAHGTTIAVLANALPAIRPLTNRSLGERIIAQGGAIIAEHATDEKFGPWSFLERNRLVAGISDAVLITEASAKSGTLNTAMHALEQGKDVFVVPGNITSPLSAGCNALIKQGAHPVTCSDDILEILAPELLSAPAHQILTYSPTERLIIEQLQNGVHDGELIQRQTGLDAASLSTALSMLEVNGTIRSLGANQWTIY</sequence>
<dbReference type="GO" id="GO:0009294">
    <property type="term" value="P:DNA-mediated transformation"/>
    <property type="evidence" value="ECO:0007669"/>
    <property type="project" value="InterPro"/>
</dbReference>
<dbReference type="Pfam" id="PF17782">
    <property type="entry name" value="WHD_DprA"/>
    <property type="match status" value="1"/>
</dbReference>
<dbReference type="InterPro" id="IPR057666">
    <property type="entry name" value="DrpA_SLOG"/>
</dbReference>
<gene>
    <name evidence="4" type="ORF">L336_0821</name>
</gene>
<dbReference type="PATRIC" id="fig|1332188.3.peg.815"/>
<dbReference type="AlphaFoldDB" id="R4PLM1"/>
<proteinExistence type="inferred from homology"/>
<organism evidence="4 5">
    <name type="scientific">Candidatus Saccharimonas aalborgensis</name>
    <dbReference type="NCBI Taxonomy" id="1332188"/>
    <lineage>
        <taxon>Bacteria</taxon>
        <taxon>Candidatus Saccharimonadota</taxon>
        <taxon>Candidatus Saccharimonadia</taxon>
        <taxon>Candidatus Saccharimonadales</taxon>
        <taxon>Candidatus Saccharimonadaceae</taxon>
        <taxon>Candidatus Saccharimonas</taxon>
    </lineage>
</organism>
<dbReference type="Pfam" id="PF02481">
    <property type="entry name" value="DNA_processg_A"/>
    <property type="match status" value="1"/>
</dbReference>
<dbReference type="SUPFAM" id="SSF102405">
    <property type="entry name" value="MCP/YpsA-like"/>
    <property type="match status" value="1"/>
</dbReference>
<evidence type="ECO:0000313" key="4">
    <source>
        <dbReference type="EMBL" id="AGL62523.1"/>
    </source>
</evidence>
<dbReference type="Gene3D" id="3.40.50.450">
    <property type="match status" value="1"/>
</dbReference>
<evidence type="ECO:0000259" key="3">
    <source>
        <dbReference type="Pfam" id="PF17782"/>
    </source>
</evidence>
<dbReference type="RefSeq" id="WP_015641973.1">
    <property type="nucleotide sequence ID" value="NC_021219.1"/>
</dbReference>
<dbReference type="STRING" id="1332188.L336_0821"/>
<name>R4PLM1_9BACT</name>
<evidence type="ECO:0000256" key="1">
    <source>
        <dbReference type="ARBA" id="ARBA00006525"/>
    </source>
</evidence>
<dbReference type="PANTHER" id="PTHR43022:SF1">
    <property type="entry name" value="PROTEIN SMF"/>
    <property type="match status" value="1"/>
</dbReference>